<evidence type="ECO:0000313" key="2">
    <source>
        <dbReference type="EMBL" id="HCV81494.1"/>
    </source>
</evidence>
<evidence type="ECO:0008006" key="4">
    <source>
        <dbReference type="Google" id="ProtNLM"/>
    </source>
</evidence>
<comment type="caution">
    <text evidence="2">The sequence shown here is derived from an EMBL/GenBank/DDBJ whole genome shotgun (WGS) entry which is preliminary data.</text>
</comment>
<dbReference type="RefSeq" id="WP_013073352.1">
    <property type="nucleotide sequence ID" value="NZ_CAJXAW010000093.1"/>
</dbReference>
<dbReference type="EMBL" id="DPMF01000248">
    <property type="protein sequence ID" value="HCV81494.1"/>
    <property type="molecule type" value="Genomic_DNA"/>
</dbReference>
<name>A0A3D5J0M2_9FLAO</name>
<sequence>MNKKQFLLGLLLVCVFACKDATKTSDEHQSPKNESAIEQTGDEANFSSPLNKDEVVKNIQGKWKESEYPYRMMEISGQEVKFTEEGVVEPPTFKAFEISNKCPFQVNNIKEVDKNTIILSLTEEQRCEKLKIENETLILSGYSTNTEADYKIVYKKME</sequence>
<reference evidence="2 3" key="1">
    <citation type="journal article" date="2018" name="Nat. Biotechnol.">
        <title>A standardized bacterial taxonomy based on genome phylogeny substantially revises the tree of life.</title>
        <authorList>
            <person name="Parks D.H."/>
            <person name="Chuvochina M."/>
            <person name="Waite D.W."/>
            <person name="Rinke C."/>
            <person name="Skarshewski A."/>
            <person name="Chaumeil P.A."/>
            <person name="Hugenholtz P."/>
        </authorList>
    </citation>
    <scope>NUCLEOTIDE SEQUENCE [LARGE SCALE GENOMIC DNA]</scope>
    <source>
        <strain evidence="2">UBA9359</strain>
    </source>
</reference>
<proteinExistence type="predicted"/>
<dbReference type="AlphaFoldDB" id="A0A3D5J0M2"/>
<gene>
    <name evidence="2" type="ORF">DGQ38_10645</name>
</gene>
<evidence type="ECO:0000313" key="3">
    <source>
        <dbReference type="Proteomes" id="UP000264330"/>
    </source>
</evidence>
<evidence type="ECO:0000256" key="1">
    <source>
        <dbReference type="SAM" id="MobiDB-lite"/>
    </source>
</evidence>
<protein>
    <recommendedName>
        <fullName evidence="4">Lipocalin-like domain-containing protein</fullName>
    </recommendedName>
</protein>
<dbReference type="Proteomes" id="UP000264330">
    <property type="component" value="Unassembled WGS sequence"/>
</dbReference>
<organism evidence="2 3">
    <name type="scientific">Zunongwangia profunda</name>
    <dbReference type="NCBI Taxonomy" id="398743"/>
    <lineage>
        <taxon>Bacteria</taxon>
        <taxon>Pseudomonadati</taxon>
        <taxon>Bacteroidota</taxon>
        <taxon>Flavobacteriia</taxon>
        <taxon>Flavobacteriales</taxon>
        <taxon>Flavobacteriaceae</taxon>
        <taxon>Zunongwangia</taxon>
    </lineage>
</organism>
<accession>A0A3D5J0M2</accession>
<feature type="region of interest" description="Disordered" evidence="1">
    <location>
        <begin position="25"/>
        <end position="49"/>
    </location>
</feature>